<keyword evidence="3 5" id="KW-0808">Transferase</keyword>
<dbReference type="Gene3D" id="3.40.50.150">
    <property type="entry name" value="Vaccinia Virus protein VP39"/>
    <property type="match status" value="1"/>
</dbReference>
<organism evidence="6 7">
    <name type="scientific">Emericellopsis atlantica</name>
    <dbReference type="NCBI Taxonomy" id="2614577"/>
    <lineage>
        <taxon>Eukaryota</taxon>
        <taxon>Fungi</taxon>
        <taxon>Dikarya</taxon>
        <taxon>Ascomycota</taxon>
        <taxon>Pezizomycotina</taxon>
        <taxon>Sordariomycetes</taxon>
        <taxon>Hypocreomycetidae</taxon>
        <taxon>Hypocreales</taxon>
        <taxon>Bionectriaceae</taxon>
        <taxon>Emericellopsis</taxon>
    </lineage>
</organism>
<proteinExistence type="inferred from homology"/>
<dbReference type="PANTHER" id="PTHR10629">
    <property type="entry name" value="CYTOSINE-SPECIFIC METHYLTRANSFERASE"/>
    <property type="match status" value="1"/>
</dbReference>
<dbReference type="PROSITE" id="PS51679">
    <property type="entry name" value="SAM_MT_C5"/>
    <property type="match status" value="1"/>
</dbReference>
<comment type="similarity">
    <text evidence="5">Belongs to the class I-like SAM-binding methyltransferase superfamily. C5-methyltransferase family.</text>
</comment>
<comment type="caution">
    <text evidence="6">The sequence shown here is derived from an EMBL/GenBank/DDBJ whole genome shotgun (WGS) entry which is preliminary data.</text>
</comment>
<dbReference type="GO" id="GO:0003886">
    <property type="term" value="F:DNA (cytosine-5-)-methyltransferase activity"/>
    <property type="evidence" value="ECO:0007669"/>
    <property type="project" value="UniProtKB-EC"/>
</dbReference>
<dbReference type="InterPro" id="IPR050390">
    <property type="entry name" value="C5-Methyltransferase"/>
</dbReference>
<keyword evidence="2 5" id="KW-0489">Methyltransferase</keyword>
<feature type="active site" evidence="5">
    <location>
        <position position="363"/>
    </location>
</feature>
<keyword evidence="7" id="KW-1185">Reference proteome</keyword>
<evidence type="ECO:0000256" key="4">
    <source>
        <dbReference type="ARBA" id="ARBA00022691"/>
    </source>
</evidence>
<dbReference type="GO" id="GO:0044027">
    <property type="term" value="P:negative regulation of gene expression via chromosomal CpG island methylation"/>
    <property type="evidence" value="ECO:0007669"/>
    <property type="project" value="TreeGrafter"/>
</dbReference>
<dbReference type="AlphaFoldDB" id="A0A9P7ZUW5"/>
<accession>A0A9P7ZUW5</accession>
<keyword evidence="4 5" id="KW-0949">S-adenosyl-L-methionine</keyword>
<dbReference type="GO" id="GO:0003677">
    <property type="term" value="F:DNA binding"/>
    <property type="evidence" value="ECO:0007669"/>
    <property type="project" value="TreeGrafter"/>
</dbReference>
<dbReference type="GeneID" id="70297868"/>
<sequence length="673" mass="76585">MPRQNRGLVSSRRAYRRWEGIGLMINRHHRRSTSVSSLSSTSTVGRFANGSSSPASCLETIVIDDVDVIDLTIDDETESPNLSEERSVASIRHNNETLHVGNLVEVWEKKVGDYEVDFLQIDRVIQSRDQQQKTWLQGIPFIRNRNMRGMLPNKPNEVCRIEHIVAGGLDPSPILMDVPLNKVGKVRSLIFTNALWPQFRSSELANTRRHAEYRPTPNDSTLVCRWKFKIYSIPQGRSKKPVEEVFETISVTEVDNPRHRVEDYHLSQQWRGGVTPGGAWAAGDTLPKSAEHVDITPRRRGQKYTVLDAFSGAGGLSRGAQSAGFKITHAIDKSDEETSVHDFIRYAEGQHIRVDILHLSPPCQYFSPAHTHPSIHDDENIFALYSCNALIDKVRPRIITVEQTFGLPMKRHEVYFHGFLNDFTQYGYSVRWKIVRLCTWGLAQDRRRLIMIAAAPGEKLPPFPKPTHSDVGGQDLKRYNTIKKAIAGLRPTDDLHDLARVKRFYPPKGRYDPNKLSRTITTGGADFVYFDGTRDFTLREFACLQGFPMNHEFIGGRTAVKRQIGNAFAPNTVKVLYQHIEKWLLKEDKKIEYQPALPDIVLLDDDLDSDSSHTSYQSSSSPEPEMMDLTEDVMIIDTEETHRSQASSRRVRSARSRIWDNEDDVDAVMIDLT</sequence>
<dbReference type="PRINTS" id="PR00105">
    <property type="entry name" value="C5METTRFRASE"/>
</dbReference>
<dbReference type="GO" id="GO:0032259">
    <property type="term" value="P:methylation"/>
    <property type="evidence" value="ECO:0007669"/>
    <property type="project" value="UniProtKB-KW"/>
</dbReference>
<gene>
    <name evidence="6" type="ORF">F5Z01DRAFT_746956</name>
</gene>
<dbReference type="InterPro" id="IPR001525">
    <property type="entry name" value="C5_MeTfrase"/>
</dbReference>
<evidence type="ECO:0000313" key="6">
    <source>
        <dbReference type="EMBL" id="KAG9258670.1"/>
    </source>
</evidence>
<evidence type="ECO:0000256" key="5">
    <source>
        <dbReference type="PROSITE-ProRule" id="PRU01016"/>
    </source>
</evidence>
<dbReference type="EMBL" id="MU251243">
    <property type="protein sequence ID" value="KAG9258670.1"/>
    <property type="molecule type" value="Genomic_DNA"/>
</dbReference>
<evidence type="ECO:0000256" key="1">
    <source>
        <dbReference type="ARBA" id="ARBA00011975"/>
    </source>
</evidence>
<evidence type="ECO:0000313" key="7">
    <source>
        <dbReference type="Proteomes" id="UP000887229"/>
    </source>
</evidence>
<reference evidence="6" key="1">
    <citation type="journal article" date="2021" name="IMA Fungus">
        <title>Genomic characterization of three marine fungi, including Emericellopsis atlantica sp. nov. with signatures of a generalist lifestyle and marine biomass degradation.</title>
        <authorList>
            <person name="Hagestad O.C."/>
            <person name="Hou L."/>
            <person name="Andersen J.H."/>
            <person name="Hansen E.H."/>
            <person name="Altermark B."/>
            <person name="Li C."/>
            <person name="Kuhnert E."/>
            <person name="Cox R.J."/>
            <person name="Crous P.W."/>
            <person name="Spatafora J.W."/>
            <person name="Lail K."/>
            <person name="Amirebrahimi M."/>
            <person name="Lipzen A."/>
            <person name="Pangilinan J."/>
            <person name="Andreopoulos W."/>
            <person name="Hayes R.D."/>
            <person name="Ng V."/>
            <person name="Grigoriev I.V."/>
            <person name="Jackson S.A."/>
            <person name="Sutton T.D.S."/>
            <person name="Dobson A.D.W."/>
            <person name="Rama T."/>
        </authorList>
    </citation>
    <scope>NUCLEOTIDE SEQUENCE</scope>
    <source>
        <strain evidence="6">TS7</strain>
    </source>
</reference>
<name>A0A9P7ZUW5_9HYPO</name>
<dbReference type="SUPFAM" id="SSF53335">
    <property type="entry name" value="S-adenosyl-L-methionine-dependent methyltransferases"/>
    <property type="match status" value="1"/>
</dbReference>
<dbReference type="OrthoDB" id="414133at2759"/>
<dbReference type="PANTHER" id="PTHR10629:SF52">
    <property type="entry name" value="DNA (CYTOSINE-5)-METHYLTRANSFERASE 1"/>
    <property type="match status" value="1"/>
</dbReference>
<dbReference type="RefSeq" id="XP_046122594.1">
    <property type="nucleotide sequence ID" value="XM_046266965.1"/>
</dbReference>
<dbReference type="Gene3D" id="3.90.120.10">
    <property type="entry name" value="DNA Methylase, subunit A, domain 2"/>
    <property type="match status" value="1"/>
</dbReference>
<evidence type="ECO:0000256" key="3">
    <source>
        <dbReference type="ARBA" id="ARBA00022679"/>
    </source>
</evidence>
<dbReference type="InterPro" id="IPR029063">
    <property type="entry name" value="SAM-dependent_MTases_sf"/>
</dbReference>
<dbReference type="GO" id="GO:0005634">
    <property type="term" value="C:nucleus"/>
    <property type="evidence" value="ECO:0007669"/>
    <property type="project" value="TreeGrafter"/>
</dbReference>
<dbReference type="Proteomes" id="UP000887229">
    <property type="component" value="Unassembled WGS sequence"/>
</dbReference>
<protein>
    <recommendedName>
        <fullName evidence="1">DNA (cytosine-5-)-methyltransferase</fullName>
        <ecNumber evidence="1">2.1.1.37</ecNumber>
    </recommendedName>
</protein>
<evidence type="ECO:0000256" key="2">
    <source>
        <dbReference type="ARBA" id="ARBA00022603"/>
    </source>
</evidence>
<dbReference type="EC" id="2.1.1.37" evidence="1"/>
<dbReference type="Pfam" id="PF00145">
    <property type="entry name" value="DNA_methylase"/>
    <property type="match status" value="2"/>
</dbReference>